<comment type="caution">
    <text evidence="2">The sequence shown here is derived from an EMBL/GenBank/DDBJ whole genome shotgun (WGS) entry which is preliminary data.</text>
</comment>
<dbReference type="RefSeq" id="WP_182596406.1">
    <property type="nucleotide sequence ID" value="NZ_JACIVA010000047.1"/>
</dbReference>
<protein>
    <submittedName>
        <fullName evidence="2">Uncharacterized protein</fullName>
    </submittedName>
</protein>
<name>A0A7W3YNU5_9LACO</name>
<evidence type="ECO:0000256" key="1">
    <source>
        <dbReference type="SAM" id="MobiDB-lite"/>
    </source>
</evidence>
<sequence>MVILVMVSGAFLLFHNNKQESAVAKNNSSNTVITSSANEHHATNPQKNSSDTNDTSKLSTEIGPKETATAIAYYADKTGLDGWSNYLEGNDGIIVILDDNVDDLSKAGQGMSYGVLNEKHDYIGVTKNIYTIDRDNTVNIYCLTDEDSPDNPAEPIKSVSKDEIIQYLNNHGYASDVKDLSNNTSIDQSNIGQ</sequence>
<evidence type="ECO:0000313" key="3">
    <source>
        <dbReference type="Proteomes" id="UP000517106"/>
    </source>
</evidence>
<evidence type="ECO:0000313" key="2">
    <source>
        <dbReference type="EMBL" id="MBB1097667.1"/>
    </source>
</evidence>
<dbReference type="EMBL" id="JACIVA010000047">
    <property type="protein sequence ID" value="MBB1097667.1"/>
    <property type="molecule type" value="Genomic_DNA"/>
</dbReference>
<dbReference type="Proteomes" id="UP000517106">
    <property type="component" value="Unassembled WGS sequence"/>
</dbReference>
<feature type="region of interest" description="Disordered" evidence="1">
    <location>
        <begin position="37"/>
        <end position="61"/>
    </location>
</feature>
<proteinExistence type="predicted"/>
<reference evidence="2 3" key="1">
    <citation type="submission" date="2020-07" db="EMBL/GenBank/DDBJ databases">
        <title>Description of Limosilactobacillus balticus sp. nov., Limosilactobacillus agrestis sp. nov., Limosilactobacillus albertensis sp. nov., Limosilactobacillus rudii sp. nov., Limosilactobacillus fastidiosus sp. nov., five novel Limosilactobacillus species isolated from the vertebrate gastrointestinal tract, and proposal of 6 subspecies of Limosilactobacillus reuteri adapted to the gastrointestinal tract of specific vertebrate hosts.</title>
        <authorList>
            <person name="Li F."/>
            <person name="Cheng C."/>
            <person name="Zheng J."/>
            <person name="Quevedo R.M."/>
            <person name="Li J."/>
            <person name="Roos S."/>
            <person name="Gaenzle M.G."/>
            <person name="Walter J."/>
        </authorList>
    </citation>
    <scope>NUCLEOTIDE SEQUENCE [LARGE SCALE GENOMIC DNA]</scope>
    <source>
        <strain evidence="2 3">STM2_1</strain>
    </source>
</reference>
<feature type="compositionally biased region" description="Polar residues" evidence="1">
    <location>
        <begin position="37"/>
        <end position="59"/>
    </location>
</feature>
<gene>
    <name evidence="2" type="ORF">H5S09_06895</name>
</gene>
<accession>A0A7W3YNU5</accession>
<keyword evidence="3" id="KW-1185">Reference proteome</keyword>
<organism evidence="2 3">
    <name type="scientific">Limosilactobacillus rudii</name>
    <dbReference type="NCBI Taxonomy" id="2759755"/>
    <lineage>
        <taxon>Bacteria</taxon>
        <taxon>Bacillati</taxon>
        <taxon>Bacillota</taxon>
        <taxon>Bacilli</taxon>
        <taxon>Lactobacillales</taxon>
        <taxon>Lactobacillaceae</taxon>
        <taxon>Limosilactobacillus</taxon>
    </lineage>
</organism>
<dbReference type="AlphaFoldDB" id="A0A7W3YNU5"/>